<name>A0A9P6XRT4_9FUNG</name>
<dbReference type="AlphaFoldDB" id="A0A9P6XRT4"/>
<feature type="region of interest" description="Disordered" evidence="1">
    <location>
        <begin position="1"/>
        <end position="21"/>
    </location>
</feature>
<gene>
    <name evidence="2" type="ORF">G6F50_016856</name>
</gene>
<proteinExistence type="predicted"/>
<dbReference type="EMBL" id="JAANIU010011261">
    <property type="protein sequence ID" value="KAG1531162.1"/>
    <property type="molecule type" value="Genomic_DNA"/>
</dbReference>
<evidence type="ECO:0000256" key="1">
    <source>
        <dbReference type="SAM" id="MobiDB-lite"/>
    </source>
</evidence>
<sequence length="95" mass="10025">MQATGATGAGTGGQFATHQRIGTGGERGHFLMAYVHPGNVAAMHRIGHMVERIAHDAITAADACLLQGVHHNLGPALAHRIHPRTGERPRLDPAK</sequence>
<dbReference type="Proteomes" id="UP000740926">
    <property type="component" value="Unassembled WGS sequence"/>
</dbReference>
<organism evidence="2 3">
    <name type="scientific">Rhizopus delemar</name>
    <dbReference type="NCBI Taxonomy" id="936053"/>
    <lineage>
        <taxon>Eukaryota</taxon>
        <taxon>Fungi</taxon>
        <taxon>Fungi incertae sedis</taxon>
        <taxon>Mucoromycota</taxon>
        <taxon>Mucoromycotina</taxon>
        <taxon>Mucoromycetes</taxon>
        <taxon>Mucorales</taxon>
        <taxon>Mucorineae</taxon>
        <taxon>Rhizopodaceae</taxon>
        <taxon>Rhizopus</taxon>
    </lineage>
</organism>
<evidence type="ECO:0000313" key="2">
    <source>
        <dbReference type="EMBL" id="KAG1531162.1"/>
    </source>
</evidence>
<comment type="caution">
    <text evidence="2">The sequence shown here is derived from an EMBL/GenBank/DDBJ whole genome shotgun (WGS) entry which is preliminary data.</text>
</comment>
<accession>A0A9P6XRT4</accession>
<reference evidence="2 3" key="1">
    <citation type="journal article" date="2020" name="Microb. Genom.">
        <title>Genetic diversity of clinical and environmental Mucorales isolates obtained from an investigation of mucormycosis cases among solid organ transplant recipients.</title>
        <authorList>
            <person name="Nguyen M.H."/>
            <person name="Kaul D."/>
            <person name="Muto C."/>
            <person name="Cheng S.J."/>
            <person name="Richter R.A."/>
            <person name="Bruno V.M."/>
            <person name="Liu G."/>
            <person name="Beyhan S."/>
            <person name="Sundermann A.J."/>
            <person name="Mounaud S."/>
            <person name="Pasculle A.W."/>
            <person name="Nierman W.C."/>
            <person name="Driscoll E."/>
            <person name="Cumbie R."/>
            <person name="Clancy C.J."/>
            <person name="Dupont C.L."/>
        </authorList>
    </citation>
    <scope>NUCLEOTIDE SEQUENCE [LARGE SCALE GENOMIC DNA]</scope>
    <source>
        <strain evidence="2 3">GL24</strain>
    </source>
</reference>
<protein>
    <submittedName>
        <fullName evidence="2">Uncharacterized protein</fullName>
    </submittedName>
</protein>
<keyword evidence="3" id="KW-1185">Reference proteome</keyword>
<evidence type="ECO:0000313" key="3">
    <source>
        <dbReference type="Proteomes" id="UP000740926"/>
    </source>
</evidence>